<dbReference type="GO" id="GO:0005737">
    <property type="term" value="C:cytoplasm"/>
    <property type="evidence" value="ECO:0007669"/>
    <property type="project" value="TreeGrafter"/>
</dbReference>
<dbReference type="EC" id="2.5.1.114" evidence="1"/>
<dbReference type="EMBL" id="ML987195">
    <property type="protein sequence ID" value="KAF2248811.1"/>
    <property type="molecule type" value="Genomic_DNA"/>
</dbReference>
<dbReference type="RefSeq" id="XP_033683815.1">
    <property type="nucleotide sequence ID" value="XM_033821862.1"/>
</dbReference>
<reference evidence="4" key="1">
    <citation type="journal article" date="2020" name="Stud. Mycol.">
        <title>101 Dothideomycetes genomes: a test case for predicting lifestyles and emergence of pathogens.</title>
        <authorList>
            <person name="Haridas S."/>
            <person name="Albert R."/>
            <person name="Binder M."/>
            <person name="Bloem J."/>
            <person name="Labutti K."/>
            <person name="Salamov A."/>
            <person name="Andreopoulos B."/>
            <person name="Baker S."/>
            <person name="Barry K."/>
            <person name="Bills G."/>
            <person name="Bluhm B."/>
            <person name="Cannon C."/>
            <person name="Castanera R."/>
            <person name="Culley D."/>
            <person name="Daum C."/>
            <person name="Ezra D."/>
            <person name="Gonzalez J."/>
            <person name="Henrissat B."/>
            <person name="Kuo A."/>
            <person name="Liang C."/>
            <person name="Lipzen A."/>
            <person name="Lutzoni F."/>
            <person name="Magnuson J."/>
            <person name="Mondo S."/>
            <person name="Nolan M."/>
            <person name="Ohm R."/>
            <person name="Pangilinan J."/>
            <person name="Park H.-J."/>
            <person name="Ramirez L."/>
            <person name="Alfaro M."/>
            <person name="Sun H."/>
            <person name="Tritt A."/>
            <person name="Yoshinaga Y."/>
            <person name="Zwiers L.-H."/>
            <person name="Turgeon B."/>
            <person name="Goodwin S."/>
            <person name="Spatafora J."/>
            <person name="Crous P."/>
            <person name="Grigoriev I."/>
        </authorList>
    </citation>
    <scope>NUCLEOTIDE SEQUENCE</scope>
    <source>
        <strain evidence="4">CBS 122368</strain>
    </source>
</reference>
<dbReference type="PROSITE" id="PS51684">
    <property type="entry name" value="SAM_MT_TRM5_TYW2"/>
    <property type="match status" value="1"/>
</dbReference>
<evidence type="ECO:0000313" key="4">
    <source>
        <dbReference type="EMBL" id="KAF2248811.1"/>
    </source>
</evidence>
<dbReference type="Gene3D" id="3.40.50.150">
    <property type="entry name" value="Vaccinia Virus protein VP39"/>
    <property type="match status" value="1"/>
</dbReference>
<dbReference type="PANTHER" id="PTHR23245:SF25">
    <property type="entry name" value="TRNA WYBUTOSINE-SYNTHESIZING PROTEIN 2 HOMOLOG"/>
    <property type="match status" value="1"/>
</dbReference>
<dbReference type="SUPFAM" id="SSF53335">
    <property type="entry name" value="S-adenosyl-L-methionine-dependent methyltransferases"/>
    <property type="match status" value="1"/>
</dbReference>
<proteinExistence type="predicted"/>
<evidence type="ECO:0000256" key="1">
    <source>
        <dbReference type="ARBA" id="ARBA00012265"/>
    </source>
</evidence>
<dbReference type="GeneID" id="54575192"/>
<dbReference type="PANTHER" id="PTHR23245">
    <property type="entry name" value="TRNA METHYLTRANSFERASE"/>
    <property type="match status" value="1"/>
</dbReference>
<dbReference type="OrthoDB" id="2387925at2759"/>
<evidence type="ECO:0000259" key="3">
    <source>
        <dbReference type="PROSITE" id="PS51684"/>
    </source>
</evidence>
<gene>
    <name evidence="4" type="ORF">BU26DRAFT_306272</name>
</gene>
<evidence type="ECO:0000313" key="5">
    <source>
        <dbReference type="Proteomes" id="UP000800094"/>
    </source>
</evidence>
<dbReference type="GO" id="GO:0031591">
    <property type="term" value="P:wybutosine biosynthetic process"/>
    <property type="evidence" value="ECO:0007669"/>
    <property type="project" value="TreeGrafter"/>
</dbReference>
<dbReference type="InterPro" id="IPR030382">
    <property type="entry name" value="MeTrfase_TRM5/TYW2"/>
</dbReference>
<comment type="catalytic activity">
    <reaction evidence="2">
        <text>4-demethylwyosine(37) in tRNA(Phe) + S-adenosyl-L-methionine = 4-demethyl-7-[(3S)-3-amino-3-carboxypropyl]wyosine(37) in tRNA(Phe) + S-methyl-5'-thioadenosine + H(+)</text>
        <dbReference type="Rhea" id="RHEA:36355"/>
        <dbReference type="Rhea" id="RHEA-COMP:10164"/>
        <dbReference type="Rhea" id="RHEA-COMP:10378"/>
        <dbReference type="ChEBI" id="CHEBI:15378"/>
        <dbReference type="ChEBI" id="CHEBI:17509"/>
        <dbReference type="ChEBI" id="CHEBI:59789"/>
        <dbReference type="ChEBI" id="CHEBI:64315"/>
        <dbReference type="ChEBI" id="CHEBI:73550"/>
        <dbReference type="EC" id="2.5.1.114"/>
    </reaction>
</comment>
<name>A0A6A6IEH5_9PLEO</name>
<dbReference type="GO" id="GO:0102522">
    <property type="term" value="F:tRNA 4-demethylwyosine alpha-amino-alpha-carboxypropyltransferase activity"/>
    <property type="evidence" value="ECO:0007669"/>
    <property type="project" value="UniProtKB-EC"/>
</dbReference>
<keyword evidence="5" id="KW-1185">Reference proteome</keyword>
<evidence type="ECO:0000256" key="2">
    <source>
        <dbReference type="ARBA" id="ARBA00049400"/>
    </source>
</evidence>
<dbReference type="InterPro" id="IPR029063">
    <property type="entry name" value="SAM-dependent_MTases_sf"/>
</dbReference>
<accession>A0A6A6IEH5</accession>
<dbReference type="GO" id="GO:0008175">
    <property type="term" value="F:tRNA methyltransferase activity"/>
    <property type="evidence" value="ECO:0007669"/>
    <property type="project" value="TreeGrafter"/>
</dbReference>
<dbReference type="GO" id="GO:0030488">
    <property type="term" value="P:tRNA methylation"/>
    <property type="evidence" value="ECO:0007669"/>
    <property type="project" value="TreeGrafter"/>
</dbReference>
<protein>
    <recommendedName>
        <fullName evidence="1">tRNA(Phe) (4-demethylwyosine(37)-C(7)) aminocarboxypropyltransferase</fullName>
        <ecNumber evidence="1">2.5.1.114</ecNumber>
    </recommendedName>
</protein>
<feature type="domain" description="SAM-dependent methyltransferase TRM5/TYW2-type" evidence="3">
    <location>
        <begin position="187"/>
        <end position="526"/>
    </location>
</feature>
<sequence>MNNNDRIALLVHRRYVKKVKSALEQQSLLDQAIKITSEDTHFKDKEDGTRAGPRMVIPTTIPSNRGEHHTKKRKQNVPQKDAILADLGLVDLKNEVSISSHTLKSLRATPTPRNPVHKALREALKSLPDALFVSLKVSCDELLSSFPDSYTIYKPMLLLPHNTFGSAPWIKLLCSHPADSSILQPVWKKVAGAVSATHIAINAGIPLETGTSSLCGRRSPVPPKDNILRSPVNIAPLYGDFGPLPTPQLHSTPTRTDFDEAFWVSHTQNGIHQTWAPLYTMFSRGNIREKTRLLNLPSVLDSIRAGKGKNKSSFSSDNVHDAYKAGCTAVDLYAGIGYFAFSYKAGVSKVLCWELNPWSIEGLRRGAERNGWTTQIFADYLEEDEAGTEWANKVEDADFLVFQQSNEYALSPIVALHSSSNFTLPPIRHVNCGFLPSSRLSWPTAIKLIDADLGGWIHAHENVGIHDVEQRKQEVVAEMQNCLDQWKAEEGSCGSYRRRVRCEHVERVKTYAPGVLHVVFDIRVDGLRDVEDSLA</sequence>
<organism evidence="4 5">
    <name type="scientific">Trematosphaeria pertusa</name>
    <dbReference type="NCBI Taxonomy" id="390896"/>
    <lineage>
        <taxon>Eukaryota</taxon>
        <taxon>Fungi</taxon>
        <taxon>Dikarya</taxon>
        <taxon>Ascomycota</taxon>
        <taxon>Pezizomycotina</taxon>
        <taxon>Dothideomycetes</taxon>
        <taxon>Pleosporomycetidae</taxon>
        <taxon>Pleosporales</taxon>
        <taxon>Massarineae</taxon>
        <taxon>Trematosphaeriaceae</taxon>
        <taxon>Trematosphaeria</taxon>
    </lineage>
</organism>
<dbReference type="Proteomes" id="UP000800094">
    <property type="component" value="Unassembled WGS sequence"/>
</dbReference>
<dbReference type="AlphaFoldDB" id="A0A6A6IEH5"/>